<dbReference type="SUPFAM" id="SSF53822">
    <property type="entry name" value="Periplasmic binding protein-like I"/>
    <property type="match status" value="1"/>
</dbReference>
<dbReference type="PATRIC" id="fig|344882.3.peg.3252"/>
<evidence type="ECO:0000313" key="3">
    <source>
        <dbReference type="EMBL" id="KRG69685.1"/>
    </source>
</evidence>
<comment type="caution">
    <text evidence="3">The sequence shown here is derived from an EMBL/GenBank/DDBJ whole genome shotgun (WGS) entry which is preliminary data.</text>
</comment>
<evidence type="ECO:0000313" key="4">
    <source>
        <dbReference type="Proteomes" id="UP000052052"/>
    </source>
</evidence>
<proteinExistence type="predicted"/>
<dbReference type="Pfam" id="PF04348">
    <property type="entry name" value="LppC"/>
    <property type="match status" value="1"/>
</dbReference>
<feature type="signal peptide" evidence="2">
    <location>
        <begin position="1"/>
        <end position="20"/>
    </location>
</feature>
<feature type="chain" id="PRO_5006394285" description="LppC family lipoprotein" evidence="2">
    <location>
        <begin position="21"/>
        <end position="461"/>
    </location>
</feature>
<dbReference type="Proteomes" id="UP000052052">
    <property type="component" value="Unassembled WGS sequence"/>
</dbReference>
<dbReference type="CDD" id="cd06339">
    <property type="entry name" value="PBP1_YraM_LppC_lipoprotein-like"/>
    <property type="match status" value="1"/>
</dbReference>
<dbReference type="GO" id="GO:0031241">
    <property type="term" value="C:periplasmic side of cell outer membrane"/>
    <property type="evidence" value="ECO:0007669"/>
    <property type="project" value="TreeGrafter"/>
</dbReference>
<evidence type="ECO:0000256" key="2">
    <source>
        <dbReference type="SAM" id="SignalP"/>
    </source>
</evidence>
<keyword evidence="2" id="KW-0732">Signal</keyword>
<name>A0A0R0CJC3_9GAMM</name>
<dbReference type="InterPro" id="IPR028082">
    <property type="entry name" value="Peripla_BP_I"/>
</dbReference>
<accession>A0A0R0CJC3</accession>
<keyword evidence="1" id="KW-0472">Membrane</keyword>
<keyword evidence="4" id="KW-1185">Reference proteome</keyword>
<gene>
    <name evidence="3" type="ORF">ABB29_09465</name>
</gene>
<dbReference type="STRING" id="344882.ABB29_09465"/>
<dbReference type="OrthoDB" id="6708821at2"/>
<dbReference type="PANTHER" id="PTHR38038:SF1">
    <property type="entry name" value="PENICILLIN-BINDING PROTEIN ACTIVATOR LPOA"/>
    <property type="match status" value="1"/>
</dbReference>
<evidence type="ECO:0008006" key="5">
    <source>
        <dbReference type="Google" id="ProtNLM"/>
    </source>
</evidence>
<evidence type="ECO:0000256" key="1">
    <source>
        <dbReference type="ARBA" id="ARBA00023136"/>
    </source>
</evidence>
<protein>
    <recommendedName>
        <fullName evidence="5">LppC family lipoprotein</fullName>
    </recommendedName>
</protein>
<sequence length="461" mass="47388">MEMRFARILTLALATALAGAGCVSTPTVEKTPKSHAFSADFESARTLAAQGAQLSGAARTANDAQIEALLSGMDNASLSSGAAALPAGDPLYNYAGRALLRRGLPLPRPFDNAQAWTSQTAARPAADSDGYRPPVKLAVLLPLTGSLAKAAAPVRDGLMAGYYGETRRRPQVQFYDTSGNATGALSAYQRAVAEGADYVVGPLGQDQVSALFQQAQLPVPLLVLNRGNNPPPPGSAGFSLAPEDDGVAAAEYLLARERGKALVIHGLDDNGRRAAGSFEERMKQRGGSVVSTISVADEPGDISAALTSAAQAGVDAVFLSVKGSTARALTPQLAFAGLGAKTRVATSQLSSGTGKAEDDTALDGIIFPTETWTSRGVAGLPAASVAAEQLPTARGPAARLFAFGHDAWLLTGYMDKLVTAANTRLPGATGTLQLDGFGNVVRSPSWSTFMGGYTTPVANDG</sequence>
<dbReference type="InterPro" id="IPR007443">
    <property type="entry name" value="LpoA"/>
</dbReference>
<dbReference type="PROSITE" id="PS51257">
    <property type="entry name" value="PROKAR_LIPOPROTEIN"/>
    <property type="match status" value="1"/>
</dbReference>
<organism evidence="3 4">
    <name type="scientific">Pseudoxanthomonas dokdonensis</name>
    <dbReference type="NCBI Taxonomy" id="344882"/>
    <lineage>
        <taxon>Bacteria</taxon>
        <taxon>Pseudomonadati</taxon>
        <taxon>Pseudomonadota</taxon>
        <taxon>Gammaproteobacteria</taxon>
        <taxon>Lysobacterales</taxon>
        <taxon>Lysobacteraceae</taxon>
        <taxon>Pseudoxanthomonas</taxon>
    </lineage>
</organism>
<reference evidence="3 4" key="1">
    <citation type="submission" date="2015-05" db="EMBL/GenBank/DDBJ databases">
        <title>Genome sequencing and analysis of members of genus Stenotrophomonas.</title>
        <authorList>
            <person name="Patil P.P."/>
            <person name="Midha S."/>
            <person name="Patil P.B."/>
        </authorList>
    </citation>
    <scope>NUCLEOTIDE SEQUENCE [LARGE SCALE GENOMIC DNA]</scope>
    <source>
        <strain evidence="3 4">DSM 21858</strain>
    </source>
</reference>
<dbReference type="GO" id="GO:0030234">
    <property type="term" value="F:enzyme regulator activity"/>
    <property type="evidence" value="ECO:0007669"/>
    <property type="project" value="TreeGrafter"/>
</dbReference>
<dbReference type="AlphaFoldDB" id="A0A0R0CJC3"/>
<dbReference type="Gene3D" id="3.40.50.2300">
    <property type="match status" value="2"/>
</dbReference>
<dbReference type="PANTHER" id="PTHR38038">
    <property type="entry name" value="PENICILLIN-BINDING PROTEIN ACTIVATOR LPOA"/>
    <property type="match status" value="1"/>
</dbReference>
<dbReference type="EMBL" id="LDJL01000009">
    <property type="protein sequence ID" value="KRG69685.1"/>
    <property type="molecule type" value="Genomic_DNA"/>
</dbReference>
<dbReference type="GO" id="GO:0009252">
    <property type="term" value="P:peptidoglycan biosynthetic process"/>
    <property type="evidence" value="ECO:0007669"/>
    <property type="project" value="TreeGrafter"/>
</dbReference>